<dbReference type="Gene3D" id="2.40.128.20">
    <property type="match status" value="1"/>
</dbReference>
<keyword evidence="1" id="KW-0732">Signal</keyword>
<reference evidence="2" key="1">
    <citation type="submission" date="2012-11" db="EMBL/GenBank/DDBJ databases">
        <authorList>
            <person name="Lucero-Rivera Y.E."/>
            <person name="Tovar-Ramirez D."/>
        </authorList>
    </citation>
    <scope>NUCLEOTIDE SEQUENCE</scope>
    <source>
        <tissue evidence="2">Salivary gland</tissue>
    </source>
</reference>
<feature type="signal peptide" evidence="1">
    <location>
        <begin position="1"/>
        <end position="18"/>
    </location>
</feature>
<reference evidence="2" key="2">
    <citation type="journal article" date="2015" name="J. Proteomics">
        <title>Sexual differences in the sialomes of the zebra tick, Rhipicephalus pulchellus.</title>
        <authorList>
            <person name="Tan A.W."/>
            <person name="Francischetti I.M."/>
            <person name="Slovak M."/>
            <person name="Kini R.M."/>
            <person name="Ribeiro J.M."/>
        </authorList>
    </citation>
    <scope>NUCLEOTIDE SEQUENCE</scope>
    <source>
        <tissue evidence="2">Salivary gland</tissue>
    </source>
</reference>
<evidence type="ECO:0000313" key="2">
    <source>
        <dbReference type="EMBL" id="JAA54013.1"/>
    </source>
</evidence>
<sequence length="220" mass="26021">MLLYQMFSVLFFTISVSMQDMEDITYDEYDTTEITRKTDPPRQKITKGPKKPEVHPDIIQFLNTTDKKIWLYHSTGLENNTCRLDNIAYVYELGACLTRYQNFNGSIDQNTVEAKFSFHWMTEDYSHPYNEMQTPSEEVFNLFETIVYQSTNNECGVFYMNFHRDFNDQSTWVELRLKDSSIKSGPDQECLKTFKDYSQQKNITFTYTPQCKELFASQTN</sequence>
<dbReference type="AlphaFoldDB" id="L7LSZ3"/>
<evidence type="ECO:0000256" key="1">
    <source>
        <dbReference type="SAM" id="SignalP"/>
    </source>
</evidence>
<dbReference type="InterPro" id="IPR012674">
    <property type="entry name" value="Calycin"/>
</dbReference>
<feature type="chain" id="PRO_5003981251" evidence="1">
    <location>
        <begin position="19"/>
        <end position="220"/>
    </location>
</feature>
<dbReference type="EMBL" id="GACK01011021">
    <property type="protein sequence ID" value="JAA54013.1"/>
    <property type="molecule type" value="mRNA"/>
</dbReference>
<protein>
    <submittedName>
        <fullName evidence="2">Putative group i salivary lipocalin</fullName>
    </submittedName>
</protein>
<name>L7LSZ3_RHIPC</name>
<organism evidence="2">
    <name type="scientific">Rhipicephalus pulchellus</name>
    <name type="common">Yellow backed tick</name>
    <name type="synonym">Dermacentor pulchellus</name>
    <dbReference type="NCBI Taxonomy" id="72859"/>
    <lineage>
        <taxon>Eukaryota</taxon>
        <taxon>Metazoa</taxon>
        <taxon>Ecdysozoa</taxon>
        <taxon>Arthropoda</taxon>
        <taxon>Chelicerata</taxon>
        <taxon>Arachnida</taxon>
        <taxon>Acari</taxon>
        <taxon>Parasitiformes</taxon>
        <taxon>Ixodida</taxon>
        <taxon>Ixodoidea</taxon>
        <taxon>Ixodidae</taxon>
        <taxon>Rhipicephalinae</taxon>
        <taxon>Rhipicephalus</taxon>
        <taxon>Rhipicephalus</taxon>
    </lineage>
</organism>
<accession>L7LSZ3</accession>
<proteinExistence type="evidence at transcript level"/>